<accession>A0ABQ6K4Q0</accession>
<dbReference type="SUPFAM" id="SSF55205">
    <property type="entry name" value="EPT/RTPC-like"/>
    <property type="match status" value="1"/>
</dbReference>
<gene>
    <name evidence="3" type="ORF">GCM10025881_05800</name>
</gene>
<dbReference type="EMBL" id="BSVB01000001">
    <property type="protein sequence ID" value="GMA93756.1"/>
    <property type="molecule type" value="Genomic_DNA"/>
</dbReference>
<feature type="domain" description="Enolpyruvate transferase" evidence="2">
    <location>
        <begin position="5"/>
        <end position="63"/>
    </location>
</feature>
<reference evidence="4" key="1">
    <citation type="journal article" date="2019" name="Int. J. Syst. Evol. Microbiol.">
        <title>The Global Catalogue of Microorganisms (GCM) 10K type strain sequencing project: providing services to taxonomists for standard genome sequencing and annotation.</title>
        <authorList>
            <consortium name="The Broad Institute Genomics Platform"/>
            <consortium name="The Broad Institute Genome Sequencing Center for Infectious Disease"/>
            <person name="Wu L."/>
            <person name="Ma J."/>
        </authorList>
    </citation>
    <scope>NUCLEOTIDE SEQUENCE [LARGE SCALE GENOMIC DNA]</scope>
    <source>
        <strain evidence="4">NBRC 108894</strain>
    </source>
</reference>
<keyword evidence="1" id="KW-0808">Transferase</keyword>
<organism evidence="3 4">
    <name type="scientific">Pseudolysinimonas kribbensis</name>
    <dbReference type="NCBI Taxonomy" id="433641"/>
    <lineage>
        <taxon>Bacteria</taxon>
        <taxon>Bacillati</taxon>
        <taxon>Actinomycetota</taxon>
        <taxon>Actinomycetes</taxon>
        <taxon>Micrococcales</taxon>
        <taxon>Microbacteriaceae</taxon>
        <taxon>Pseudolysinimonas</taxon>
    </lineage>
</organism>
<dbReference type="Pfam" id="PF00275">
    <property type="entry name" value="EPSP_synthase"/>
    <property type="match status" value="1"/>
</dbReference>
<keyword evidence="4" id="KW-1185">Reference proteome</keyword>
<evidence type="ECO:0000256" key="1">
    <source>
        <dbReference type="ARBA" id="ARBA00022679"/>
    </source>
</evidence>
<evidence type="ECO:0000259" key="2">
    <source>
        <dbReference type="Pfam" id="PF00275"/>
    </source>
</evidence>
<dbReference type="Gene3D" id="3.65.10.10">
    <property type="entry name" value="Enolpyruvate transferase domain"/>
    <property type="match status" value="1"/>
</dbReference>
<dbReference type="InterPro" id="IPR036968">
    <property type="entry name" value="Enolpyruvate_Tfrase_sf"/>
</dbReference>
<dbReference type="Proteomes" id="UP001157034">
    <property type="component" value="Unassembled WGS sequence"/>
</dbReference>
<comment type="caution">
    <text evidence="3">The sequence shown here is derived from an EMBL/GenBank/DDBJ whole genome shotgun (WGS) entry which is preliminary data.</text>
</comment>
<name>A0ABQ6K4Q0_9MICO</name>
<dbReference type="InterPro" id="IPR001986">
    <property type="entry name" value="Enolpyruvate_Tfrase_dom"/>
</dbReference>
<protein>
    <recommendedName>
        <fullName evidence="2">Enolpyruvate transferase domain-containing protein</fullName>
    </recommendedName>
</protein>
<proteinExistence type="predicted"/>
<evidence type="ECO:0000313" key="3">
    <source>
        <dbReference type="EMBL" id="GMA93756.1"/>
    </source>
</evidence>
<dbReference type="InterPro" id="IPR013792">
    <property type="entry name" value="RNA3'P_cycl/enolpyr_Trfase_a/b"/>
</dbReference>
<sequence length="75" mass="7902">MRGLTLRHTGERLPSMPHIQMTIATLAARGVVVESPEPGVWVVPPAPIRALDVTIEPDLSNAAPSSPPRSSRAAA</sequence>
<evidence type="ECO:0000313" key="4">
    <source>
        <dbReference type="Proteomes" id="UP001157034"/>
    </source>
</evidence>